<feature type="transmembrane region" description="Helical" evidence="9">
    <location>
        <begin position="156"/>
        <end position="180"/>
    </location>
</feature>
<dbReference type="GO" id="GO:0016020">
    <property type="term" value="C:membrane"/>
    <property type="evidence" value="ECO:0007669"/>
    <property type="project" value="UniProtKB-SubCell"/>
</dbReference>
<feature type="transmembrane region" description="Helical" evidence="9">
    <location>
        <begin position="404"/>
        <end position="423"/>
    </location>
</feature>
<feature type="transmembrane region" description="Helical" evidence="9">
    <location>
        <begin position="21"/>
        <end position="42"/>
    </location>
</feature>
<dbReference type="Gene3D" id="1.20.1740.10">
    <property type="entry name" value="Amino acid/polyamine transporter I"/>
    <property type="match status" value="1"/>
</dbReference>
<feature type="domain" description="Amino acid permease/ SLC12A" evidence="10">
    <location>
        <begin position="21"/>
        <end position="426"/>
    </location>
</feature>
<evidence type="ECO:0000256" key="9">
    <source>
        <dbReference type="SAM" id="Phobius"/>
    </source>
</evidence>
<feature type="transmembrane region" description="Helical" evidence="9">
    <location>
        <begin position="429"/>
        <end position="446"/>
    </location>
</feature>
<dbReference type="Proteomes" id="UP000198751">
    <property type="component" value="Chromosome I"/>
</dbReference>
<keyword evidence="4 9" id="KW-0812">Transmembrane</keyword>
<comment type="subcellular location">
    <subcellularLocation>
        <location evidence="1">Membrane</location>
        <topology evidence="1">Multi-pass membrane protein</topology>
    </subcellularLocation>
</comment>
<feature type="transmembrane region" description="Helical" evidence="9">
    <location>
        <begin position="200"/>
        <end position="221"/>
    </location>
</feature>
<dbReference type="Pfam" id="PF00324">
    <property type="entry name" value="AA_permease"/>
    <property type="match status" value="1"/>
</dbReference>
<evidence type="ECO:0000256" key="8">
    <source>
        <dbReference type="SAM" id="MobiDB-lite"/>
    </source>
</evidence>
<dbReference type="GO" id="GO:0006865">
    <property type="term" value="P:amino acid transport"/>
    <property type="evidence" value="ECO:0007669"/>
    <property type="project" value="UniProtKB-KW"/>
</dbReference>
<dbReference type="PANTHER" id="PTHR43495">
    <property type="entry name" value="GABA PERMEASE"/>
    <property type="match status" value="1"/>
</dbReference>
<proteinExistence type="inferred from homology"/>
<keyword evidence="12" id="KW-1185">Reference proteome</keyword>
<feature type="transmembrane region" description="Helical" evidence="9">
    <location>
        <begin position="361"/>
        <end position="384"/>
    </location>
</feature>
<feature type="transmembrane region" description="Helical" evidence="9">
    <location>
        <begin position="87"/>
        <end position="110"/>
    </location>
</feature>
<sequence>MEQQTKTSARPLGAALKPRQLTMMGLGSAIGAGLFIGSGAGIQAAGPAVLISYLVAGTLIILVMWALGEMAAANPDSGAFSVYTAKAYGPVAGATVGWLWWIQLVVVIAAEALGAAGLLATIFPALPVWLMALVFIVVLTAVNLTSVKNFGEFEFWFALLKVAAIVGFLLVGFALLFGLIPGVQSPGLSNFMGEGFAVNGFSGIATALFVVAFAFGGTEIVSVAAAETSEPARSVKKAVRTVLWRILVFYIGAIFVIAAVVPVGSEGLKSPFAAVLDAAGMPGAATAITLVAVAALLSALNANLYGASRMAFSLAERGEAPRWLASVSKARVPVVAVLASVAFGVVTVVLELAFPEMVLPVLLNIVGSTCLLVWTSALLAQLALRLRADREGTDLPLRMPGFPWLTSLGLVILAAIFTVGFIGEDSRPQLLSTFGLVAVIAVACWMNDKKRDTVPSIGSSDADKQPLLVDESAASSRR</sequence>
<evidence type="ECO:0000256" key="4">
    <source>
        <dbReference type="ARBA" id="ARBA00022692"/>
    </source>
</evidence>
<keyword evidence="5" id="KW-0029">Amino-acid transport</keyword>
<feature type="transmembrane region" description="Helical" evidence="9">
    <location>
        <begin position="284"/>
        <end position="304"/>
    </location>
</feature>
<evidence type="ECO:0000256" key="1">
    <source>
        <dbReference type="ARBA" id="ARBA00004141"/>
    </source>
</evidence>
<evidence type="ECO:0000256" key="5">
    <source>
        <dbReference type="ARBA" id="ARBA00022970"/>
    </source>
</evidence>
<gene>
    <name evidence="11" type="ORF">SAMN04489743_1402</name>
</gene>
<feature type="transmembrane region" description="Helical" evidence="9">
    <location>
        <begin position="48"/>
        <end position="67"/>
    </location>
</feature>
<feature type="transmembrane region" description="Helical" evidence="9">
    <location>
        <begin position="242"/>
        <end position="264"/>
    </location>
</feature>
<evidence type="ECO:0000313" key="11">
    <source>
        <dbReference type="EMBL" id="SDS99133.1"/>
    </source>
</evidence>
<dbReference type="PIRSF" id="PIRSF006060">
    <property type="entry name" value="AA_transporter"/>
    <property type="match status" value="1"/>
</dbReference>
<dbReference type="EMBL" id="LT629779">
    <property type="protein sequence ID" value="SDS99133.1"/>
    <property type="molecule type" value="Genomic_DNA"/>
</dbReference>
<evidence type="ECO:0000256" key="2">
    <source>
        <dbReference type="ARBA" id="ARBA00008583"/>
    </source>
</evidence>
<accession>A0A1H1WPS1</accession>
<dbReference type="AlphaFoldDB" id="A0A1H1WPS1"/>
<dbReference type="GO" id="GO:0055085">
    <property type="term" value="P:transmembrane transport"/>
    <property type="evidence" value="ECO:0007669"/>
    <property type="project" value="InterPro"/>
</dbReference>
<dbReference type="OrthoDB" id="5297508at2"/>
<feature type="transmembrane region" description="Helical" evidence="9">
    <location>
        <begin position="332"/>
        <end position="355"/>
    </location>
</feature>
<dbReference type="PANTHER" id="PTHR43495:SF5">
    <property type="entry name" value="GAMMA-AMINOBUTYRIC ACID PERMEASE"/>
    <property type="match status" value="1"/>
</dbReference>
<evidence type="ECO:0000256" key="7">
    <source>
        <dbReference type="ARBA" id="ARBA00023136"/>
    </source>
</evidence>
<keyword evidence="6 9" id="KW-1133">Transmembrane helix</keyword>
<organism evidence="11 12">
    <name type="scientific">Pseudarthrobacter equi</name>
    <dbReference type="NCBI Taxonomy" id="728066"/>
    <lineage>
        <taxon>Bacteria</taxon>
        <taxon>Bacillati</taxon>
        <taxon>Actinomycetota</taxon>
        <taxon>Actinomycetes</taxon>
        <taxon>Micrococcales</taxon>
        <taxon>Micrococcaceae</taxon>
        <taxon>Pseudarthrobacter</taxon>
    </lineage>
</organism>
<dbReference type="RefSeq" id="WP_091718726.1">
    <property type="nucleotide sequence ID" value="NZ_LT629779.1"/>
</dbReference>
<dbReference type="PROSITE" id="PS00218">
    <property type="entry name" value="AMINO_ACID_PERMEASE_1"/>
    <property type="match status" value="1"/>
</dbReference>
<keyword evidence="7 9" id="KW-0472">Membrane</keyword>
<evidence type="ECO:0000256" key="6">
    <source>
        <dbReference type="ARBA" id="ARBA00022989"/>
    </source>
</evidence>
<dbReference type="FunFam" id="1.20.1740.10:FF:000001">
    <property type="entry name" value="Amino acid permease"/>
    <property type="match status" value="1"/>
</dbReference>
<dbReference type="InterPro" id="IPR004840">
    <property type="entry name" value="Amino_acid_permease_CS"/>
</dbReference>
<keyword evidence="3" id="KW-0813">Transport</keyword>
<evidence type="ECO:0000256" key="3">
    <source>
        <dbReference type="ARBA" id="ARBA00022448"/>
    </source>
</evidence>
<evidence type="ECO:0000313" key="12">
    <source>
        <dbReference type="Proteomes" id="UP000198751"/>
    </source>
</evidence>
<protein>
    <submittedName>
        <fullName evidence="11">Amino acid/polyamine/organocation transporter, APC superfamily</fullName>
    </submittedName>
</protein>
<evidence type="ECO:0000259" key="10">
    <source>
        <dbReference type="Pfam" id="PF00324"/>
    </source>
</evidence>
<feature type="region of interest" description="Disordered" evidence="8">
    <location>
        <begin position="454"/>
        <end position="478"/>
    </location>
</feature>
<feature type="transmembrane region" description="Helical" evidence="9">
    <location>
        <begin position="122"/>
        <end position="144"/>
    </location>
</feature>
<name>A0A1H1WPS1_9MICC</name>
<dbReference type="InterPro" id="IPR004841">
    <property type="entry name" value="AA-permease/SLC12A_dom"/>
</dbReference>
<reference evidence="12" key="1">
    <citation type="submission" date="2016-10" db="EMBL/GenBank/DDBJ databases">
        <authorList>
            <person name="Varghese N."/>
            <person name="Submissions S."/>
        </authorList>
    </citation>
    <scope>NUCLEOTIDE SEQUENCE [LARGE SCALE GENOMIC DNA]</scope>
    <source>
        <strain evidence="12">IMMIB L-1606</strain>
    </source>
</reference>
<comment type="similarity">
    <text evidence="2">Belongs to the amino acid-polyamine-organocation (APC) superfamily. Amino acid transporter (AAT) (TC 2.A.3.1) family.</text>
</comment>